<dbReference type="EMBL" id="QSQP01000001">
    <property type="protein sequence ID" value="RGK45669.1"/>
    <property type="molecule type" value="Genomic_DNA"/>
</dbReference>
<name>A0A3E4M7I0_9FIRM</name>
<evidence type="ECO:0000313" key="1">
    <source>
        <dbReference type="EMBL" id="RGK45669.1"/>
    </source>
</evidence>
<comment type="caution">
    <text evidence="1">The sequence shown here is derived from an EMBL/GenBank/DDBJ whole genome shotgun (WGS) entry which is preliminary data.</text>
</comment>
<dbReference type="RefSeq" id="WP_117684570.1">
    <property type="nucleotide sequence ID" value="NZ_QSQP01000001.1"/>
</dbReference>
<organism evidence="1 2">
    <name type="scientific">Agathobacter rectalis</name>
    <dbReference type="NCBI Taxonomy" id="39491"/>
    <lineage>
        <taxon>Bacteria</taxon>
        <taxon>Bacillati</taxon>
        <taxon>Bacillota</taxon>
        <taxon>Clostridia</taxon>
        <taxon>Lachnospirales</taxon>
        <taxon>Lachnospiraceae</taxon>
        <taxon>Agathobacter</taxon>
    </lineage>
</organism>
<reference evidence="1 2" key="1">
    <citation type="submission" date="2018-08" db="EMBL/GenBank/DDBJ databases">
        <title>A genome reference for cultivated species of the human gut microbiota.</title>
        <authorList>
            <person name="Zou Y."/>
            <person name="Xue W."/>
            <person name="Luo G."/>
        </authorList>
    </citation>
    <scope>NUCLEOTIDE SEQUENCE [LARGE SCALE GENOMIC DNA]</scope>
    <source>
        <strain evidence="1 2">TF11-15AC</strain>
    </source>
</reference>
<accession>A0A3E4M7I0</accession>
<gene>
    <name evidence="1" type="ORF">DXD13_00900</name>
</gene>
<dbReference type="AlphaFoldDB" id="A0A3E4M7I0"/>
<evidence type="ECO:0000313" key="2">
    <source>
        <dbReference type="Proteomes" id="UP000261052"/>
    </source>
</evidence>
<dbReference type="Proteomes" id="UP000261052">
    <property type="component" value="Unassembled WGS sequence"/>
</dbReference>
<sequence>MFLSTSVLNNLMKKAYKTGLVVARTQDAQGNDWLYLAGSYWEVSVNKDFIPKKTLGDIITLIGELPRPGERFKATKEGNQIEIEMPMAINEEGFGTDTLTITDVILIGTQGTAQRLLQDELTGQIYPINNVFISIINNAMIENERGEYSVTEPLFNPLRGILWKNNVCKRRAHFRTDDKNIKVLKSLKGVDITPEVPEE</sequence>
<protein>
    <submittedName>
        <fullName evidence="1">Uncharacterized protein</fullName>
    </submittedName>
</protein>
<proteinExistence type="predicted"/>